<gene>
    <name evidence="9 12" type="primary">recF</name>
    <name evidence="12" type="ORF">MPAN_000040</name>
</gene>
<protein>
    <recommendedName>
        <fullName evidence="3 9">DNA replication and repair protein RecF</fullName>
    </recommendedName>
</protein>
<evidence type="ECO:0000256" key="7">
    <source>
        <dbReference type="ARBA" id="ARBA00022840"/>
    </source>
</evidence>
<evidence type="ECO:0000256" key="8">
    <source>
        <dbReference type="ARBA" id="ARBA00023125"/>
    </source>
</evidence>
<keyword evidence="13" id="KW-1185">Reference proteome</keyword>
<dbReference type="GO" id="GO:0000731">
    <property type="term" value="P:DNA synthesis involved in DNA repair"/>
    <property type="evidence" value="ECO:0007669"/>
    <property type="project" value="TreeGrafter"/>
</dbReference>
<name>A0A7U9TJ20_9MOLU</name>
<feature type="binding site" evidence="9">
    <location>
        <begin position="29"/>
        <end position="36"/>
    </location>
    <ligand>
        <name>ATP</name>
        <dbReference type="ChEBI" id="CHEBI:30616"/>
    </ligand>
</feature>
<sequence length="348" mass="41009">MIQSILLKNFRNHETFKLEINKPFVYIYGENGSGKTSILEGIYFCSTTKSHRTSDEKELIKTNEMFAQVVIKNDDQTYEIVVSKFGKRTKVNHVEKRKLSEFLGHLNVVMFAPNDLELIQGSPLVRRQFMDFELLQVDKSYLNHLNTYKKVLKQRNSLLKKVDIKDDYTFLNILGDQLYEQGIILINQRKQFLDELNILFKANYQKFSQNVVDIIYKPDQDEASFKKHLQKQQRQDILYQTTLTGPHRDDFFIRFNAFDSKTYTSQGETRLIVIALKLALLEWIESKTNHKVVLLLDDVLSELDQQKQDIFLKTLPKQHQIIMNSVMPIDMDHIQMIELTKERTHVKL</sequence>
<dbReference type="GO" id="GO:0003697">
    <property type="term" value="F:single-stranded DNA binding"/>
    <property type="evidence" value="ECO:0007669"/>
    <property type="project" value="UniProtKB-UniRule"/>
</dbReference>
<dbReference type="PANTHER" id="PTHR32182:SF0">
    <property type="entry name" value="DNA REPLICATION AND REPAIR PROTEIN RECF"/>
    <property type="match status" value="1"/>
</dbReference>
<dbReference type="KEGG" id="manr:MPAN_000040"/>
<comment type="similarity">
    <text evidence="2 9 10">Belongs to the RecF family.</text>
</comment>
<evidence type="ECO:0000256" key="10">
    <source>
        <dbReference type="RuleBase" id="RU000578"/>
    </source>
</evidence>
<comment type="function">
    <text evidence="9 10">The RecF protein is involved in DNA metabolism; it is required for DNA replication and normal SOS inducibility. RecF binds preferentially to single-stranded, linear DNA. It also seems to bind ATP.</text>
</comment>
<comment type="subcellular location">
    <subcellularLocation>
        <location evidence="1 9 10">Cytoplasm</location>
    </subcellularLocation>
</comment>
<dbReference type="NCBIfam" id="TIGR00611">
    <property type="entry name" value="recf"/>
    <property type="match status" value="1"/>
</dbReference>
<dbReference type="InterPro" id="IPR027417">
    <property type="entry name" value="P-loop_NTPase"/>
</dbReference>
<dbReference type="GO" id="GO:0009432">
    <property type="term" value="P:SOS response"/>
    <property type="evidence" value="ECO:0007669"/>
    <property type="project" value="UniProtKB-UniRule"/>
</dbReference>
<evidence type="ECO:0000256" key="6">
    <source>
        <dbReference type="ARBA" id="ARBA00022741"/>
    </source>
</evidence>
<dbReference type="Proteomes" id="UP000620133">
    <property type="component" value="Chromosome"/>
</dbReference>
<evidence type="ECO:0000256" key="2">
    <source>
        <dbReference type="ARBA" id="ARBA00008016"/>
    </source>
</evidence>
<dbReference type="InterPro" id="IPR003395">
    <property type="entry name" value="RecF/RecN/SMC_N"/>
</dbReference>
<feature type="domain" description="RecF/RecN/SMC N-terminal" evidence="11">
    <location>
        <begin position="1"/>
        <end position="327"/>
    </location>
</feature>
<evidence type="ECO:0000313" key="12">
    <source>
        <dbReference type="EMBL" id="BCR35111.1"/>
    </source>
</evidence>
<dbReference type="PANTHER" id="PTHR32182">
    <property type="entry name" value="DNA REPLICATION AND REPAIR PROTEIN RECF"/>
    <property type="match status" value="1"/>
</dbReference>
<dbReference type="GO" id="GO:0005524">
    <property type="term" value="F:ATP binding"/>
    <property type="evidence" value="ECO:0007669"/>
    <property type="project" value="UniProtKB-UniRule"/>
</dbReference>
<dbReference type="GO" id="GO:0005737">
    <property type="term" value="C:cytoplasm"/>
    <property type="evidence" value="ECO:0007669"/>
    <property type="project" value="UniProtKB-SubCell"/>
</dbReference>
<dbReference type="AlphaFoldDB" id="A0A7U9TJ20"/>
<dbReference type="Gene3D" id="3.40.50.300">
    <property type="entry name" value="P-loop containing nucleotide triphosphate hydrolases"/>
    <property type="match status" value="1"/>
</dbReference>
<dbReference type="RefSeq" id="WP_176238987.1">
    <property type="nucleotide sequence ID" value="NZ_AP024412.1"/>
</dbReference>
<dbReference type="SUPFAM" id="SSF52540">
    <property type="entry name" value="P-loop containing nucleoside triphosphate hydrolases"/>
    <property type="match status" value="1"/>
</dbReference>
<evidence type="ECO:0000256" key="5">
    <source>
        <dbReference type="ARBA" id="ARBA00022705"/>
    </source>
</evidence>
<dbReference type="EMBL" id="AP024412">
    <property type="protein sequence ID" value="BCR35111.1"/>
    <property type="molecule type" value="Genomic_DNA"/>
</dbReference>
<keyword evidence="7 9" id="KW-0067">ATP-binding</keyword>
<dbReference type="Gene3D" id="1.20.1050.90">
    <property type="entry name" value="RecF/RecN/SMC, N-terminal domain"/>
    <property type="match status" value="1"/>
</dbReference>
<dbReference type="InterPro" id="IPR001238">
    <property type="entry name" value="DNA-binding_RecF"/>
</dbReference>
<dbReference type="GO" id="GO:0006260">
    <property type="term" value="P:DNA replication"/>
    <property type="evidence" value="ECO:0007669"/>
    <property type="project" value="UniProtKB-UniRule"/>
</dbReference>
<keyword evidence="4 9" id="KW-0963">Cytoplasm</keyword>
<dbReference type="Pfam" id="PF02463">
    <property type="entry name" value="SMC_N"/>
    <property type="match status" value="1"/>
</dbReference>
<evidence type="ECO:0000256" key="1">
    <source>
        <dbReference type="ARBA" id="ARBA00004496"/>
    </source>
</evidence>
<keyword evidence="5 9" id="KW-0235">DNA replication</keyword>
<dbReference type="InterPro" id="IPR018078">
    <property type="entry name" value="DNA-binding_RecF_CS"/>
</dbReference>
<dbReference type="PROSITE" id="PS00618">
    <property type="entry name" value="RECF_2"/>
    <property type="match status" value="1"/>
</dbReference>
<dbReference type="PROSITE" id="PS00617">
    <property type="entry name" value="RECF_1"/>
    <property type="match status" value="1"/>
</dbReference>
<evidence type="ECO:0000256" key="9">
    <source>
        <dbReference type="HAMAP-Rule" id="MF_00365"/>
    </source>
</evidence>
<keyword evidence="9 10" id="KW-0742">SOS response</keyword>
<organism evidence="12 13">
    <name type="scientific">Mariniplasma anaerobium</name>
    <dbReference type="NCBI Taxonomy" id="2735436"/>
    <lineage>
        <taxon>Bacteria</taxon>
        <taxon>Bacillati</taxon>
        <taxon>Mycoplasmatota</taxon>
        <taxon>Mollicutes</taxon>
        <taxon>Acholeplasmatales</taxon>
        <taxon>Acholeplasmataceae</taxon>
        <taxon>Mariniplasma</taxon>
    </lineage>
</organism>
<keyword evidence="8 9" id="KW-0238">DNA-binding</keyword>
<evidence type="ECO:0000256" key="4">
    <source>
        <dbReference type="ARBA" id="ARBA00022490"/>
    </source>
</evidence>
<evidence type="ECO:0000313" key="13">
    <source>
        <dbReference type="Proteomes" id="UP000620133"/>
    </source>
</evidence>
<keyword evidence="6 9" id="KW-0547">Nucleotide-binding</keyword>
<accession>A0A7U9TJ20</accession>
<dbReference type="HAMAP" id="MF_00365">
    <property type="entry name" value="RecF"/>
    <property type="match status" value="1"/>
</dbReference>
<proteinExistence type="inferred from homology"/>
<evidence type="ECO:0000259" key="11">
    <source>
        <dbReference type="Pfam" id="PF02463"/>
    </source>
</evidence>
<keyword evidence="9 10" id="KW-0234">DNA repair</keyword>
<dbReference type="InterPro" id="IPR042174">
    <property type="entry name" value="RecF_2"/>
</dbReference>
<reference evidence="12" key="1">
    <citation type="submission" date="2021-01" db="EMBL/GenBank/DDBJ databases">
        <title>Draft genome sequence of Acholeplasmataceae bacterium strain Mahy22.</title>
        <authorList>
            <person name="Watanabe M."/>
            <person name="Kojima H."/>
            <person name="Fukui M."/>
        </authorList>
    </citation>
    <scope>NUCLEOTIDE SEQUENCE</scope>
    <source>
        <strain evidence="12">Mahy22</strain>
    </source>
</reference>
<keyword evidence="9 10" id="KW-0227">DNA damage</keyword>
<dbReference type="GO" id="GO:0006302">
    <property type="term" value="P:double-strand break repair"/>
    <property type="evidence" value="ECO:0007669"/>
    <property type="project" value="TreeGrafter"/>
</dbReference>
<evidence type="ECO:0000256" key="3">
    <source>
        <dbReference type="ARBA" id="ARBA00020170"/>
    </source>
</evidence>